<gene>
    <name evidence="2" type="ORF">B296_00034919</name>
</gene>
<organism evidence="2 3">
    <name type="scientific">Ensete ventricosum</name>
    <name type="common">Abyssinian banana</name>
    <name type="synonym">Musa ensete</name>
    <dbReference type="NCBI Taxonomy" id="4639"/>
    <lineage>
        <taxon>Eukaryota</taxon>
        <taxon>Viridiplantae</taxon>
        <taxon>Streptophyta</taxon>
        <taxon>Embryophyta</taxon>
        <taxon>Tracheophyta</taxon>
        <taxon>Spermatophyta</taxon>
        <taxon>Magnoliopsida</taxon>
        <taxon>Liliopsida</taxon>
        <taxon>Zingiberales</taxon>
        <taxon>Musaceae</taxon>
        <taxon>Ensete</taxon>
    </lineage>
</organism>
<protein>
    <submittedName>
        <fullName evidence="2">Uncharacterized protein</fullName>
    </submittedName>
</protein>
<feature type="transmembrane region" description="Helical" evidence="1">
    <location>
        <begin position="292"/>
        <end position="312"/>
    </location>
</feature>
<dbReference type="InterPro" id="IPR050426">
    <property type="entry name" value="Glycosyltransferase_28"/>
</dbReference>
<evidence type="ECO:0000313" key="3">
    <source>
        <dbReference type="Proteomes" id="UP000287651"/>
    </source>
</evidence>
<dbReference type="PANTHER" id="PTHR48050">
    <property type="entry name" value="STEROL 3-BETA-GLUCOSYLTRANSFERASE"/>
    <property type="match status" value="1"/>
</dbReference>
<evidence type="ECO:0000256" key="1">
    <source>
        <dbReference type="SAM" id="Phobius"/>
    </source>
</evidence>
<proteinExistence type="predicted"/>
<reference evidence="2 3" key="1">
    <citation type="journal article" date="2014" name="Agronomy (Basel)">
        <title>A Draft Genome Sequence for Ensete ventricosum, the Drought-Tolerant Tree Against Hunger.</title>
        <authorList>
            <person name="Harrison J."/>
            <person name="Moore K.A."/>
            <person name="Paszkiewicz K."/>
            <person name="Jones T."/>
            <person name="Grant M."/>
            <person name="Ambacheew D."/>
            <person name="Muzemil S."/>
            <person name="Studholme D.J."/>
        </authorList>
    </citation>
    <scope>NUCLEOTIDE SEQUENCE [LARGE SCALE GENOMIC DNA]</scope>
</reference>
<dbReference type="AlphaFoldDB" id="A0A426ZEX7"/>
<dbReference type="SUPFAM" id="SSF53756">
    <property type="entry name" value="UDP-Glycosyltransferase/glycogen phosphorylase"/>
    <property type="match status" value="1"/>
</dbReference>
<keyword evidence="1" id="KW-1133">Transmembrane helix</keyword>
<keyword evidence="1" id="KW-0812">Transmembrane</keyword>
<dbReference type="Gene3D" id="3.40.50.2000">
    <property type="entry name" value="Glycogen Phosphorylase B"/>
    <property type="match status" value="1"/>
</dbReference>
<sequence>MALPLYSLGRPTNEFPHPLARVPQSAAYRVSLPLADWGSLVDVVGFCFLNLGTKYQPKQEFVQWIQQGPKPIYIGFGSMLRKASASVLQAVLVDNLLEAKHIPWWTMYPLDDAEKLTTIILEALKETGQRGIISHGWGNLGSFLYTTDAVSEVPVDVYLLGDCPHDWLFPQCSAVVSFQIHGSSWWGWDNSFWIKSWDDIPSFPSFWPTVCLFFFSFFLFMEVKLRAMELREQIDNEDGVAAAVDAFHRHLPPQLPIPPPPPPPDDGPTNPIQWLPQFVFHALHGPPFTRRLIVLAILYYILIVIFLCVNMGY</sequence>
<name>A0A426ZEX7_ENSVE</name>
<keyword evidence="1" id="KW-0472">Membrane</keyword>
<accession>A0A426ZEX7</accession>
<dbReference type="Proteomes" id="UP000287651">
    <property type="component" value="Unassembled WGS sequence"/>
</dbReference>
<comment type="caution">
    <text evidence="2">The sequence shown here is derived from an EMBL/GenBank/DDBJ whole genome shotgun (WGS) entry which is preliminary data.</text>
</comment>
<evidence type="ECO:0000313" key="2">
    <source>
        <dbReference type="EMBL" id="RRT62521.1"/>
    </source>
</evidence>
<dbReference type="PANTHER" id="PTHR48050:SF16">
    <property type="entry name" value="STEROL 3-BETA-GLUCOSYLTRANSFERASE UGT80B1"/>
    <property type="match status" value="1"/>
</dbReference>
<dbReference type="EMBL" id="AMZH03006949">
    <property type="protein sequence ID" value="RRT62521.1"/>
    <property type="molecule type" value="Genomic_DNA"/>
</dbReference>